<dbReference type="Pfam" id="PF07849">
    <property type="entry name" value="DUF1641"/>
    <property type="match status" value="1"/>
</dbReference>
<dbReference type="EMBL" id="AVPF01000061">
    <property type="protein sequence ID" value="KGX84258.1"/>
    <property type="molecule type" value="Genomic_DNA"/>
</dbReference>
<dbReference type="AlphaFoldDB" id="A0A0A5FZJ4"/>
<reference evidence="1 2" key="1">
    <citation type="submission" date="2013-08" db="EMBL/GenBank/DDBJ databases">
        <authorList>
            <person name="Huang J."/>
            <person name="Wang G."/>
        </authorList>
    </citation>
    <scope>NUCLEOTIDE SEQUENCE [LARGE SCALE GENOMIC DNA]</scope>
    <source>
        <strain evidence="1 2">BH030004</strain>
    </source>
</reference>
<evidence type="ECO:0000313" key="1">
    <source>
        <dbReference type="EMBL" id="KGX84258.1"/>
    </source>
</evidence>
<evidence type="ECO:0008006" key="3">
    <source>
        <dbReference type="Google" id="ProtNLM"/>
    </source>
</evidence>
<dbReference type="RefSeq" id="WP_027447362.1">
    <property type="nucleotide sequence ID" value="NZ_AULJ01000060.1"/>
</dbReference>
<organism evidence="1 2">
    <name type="scientific">Pontibacillus marinus BH030004 = DSM 16465</name>
    <dbReference type="NCBI Taxonomy" id="1385511"/>
    <lineage>
        <taxon>Bacteria</taxon>
        <taxon>Bacillati</taxon>
        <taxon>Bacillota</taxon>
        <taxon>Bacilli</taxon>
        <taxon>Bacillales</taxon>
        <taxon>Bacillaceae</taxon>
        <taxon>Pontibacillus</taxon>
    </lineage>
</organism>
<dbReference type="eggNOG" id="COG2427">
    <property type="taxonomic scope" value="Bacteria"/>
</dbReference>
<comment type="caution">
    <text evidence="1">The sequence shown here is derived from an EMBL/GenBank/DDBJ whole genome shotgun (WGS) entry which is preliminary data.</text>
</comment>
<dbReference type="Proteomes" id="UP000030403">
    <property type="component" value="Unassembled WGS sequence"/>
</dbReference>
<dbReference type="PANTHER" id="PTHR38433">
    <property type="match status" value="1"/>
</dbReference>
<sequence length="157" mass="17937">MAKAISRIKKMEMTQEQIRAKKVSNLEAKMADNAESIEKAIDLIRTLDEAGTLDTFNAFVKHKEEALGHFVTEANKPRYSKTFENLFEFVFLMGDLDVQKVRELSKRLNQGLEGMEEGSESEEKTSMMDLMKALKDPEINQGITMMMHFLRGLGKKD</sequence>
<accession>A0A0A5FZJ4</accession>
<name>A0A0A5FZJ4_9BACI</name>
<dbReference type="OrthoDB" id="147801at2"/>
<proteinExistence type="predicted"/>
<dbReference type="PANTHER" id="PTHR38433:SF1">
    <property type="entry name" value="DUF1641 DOMAIN-CONTAINING PROTEIN"/>
    <property type="match status" value="1"/>
</dbReference>
<dbReference type="STRING" id="1385511.GCA_000425225_03857"/>
<evidence type="ECO:0000313" key="2">
    <source>
        <dbReference type="Proteomes" id="UP000030403"/>
    </source>
</evidence>
<protein>
    <recommendedName>
        <fullName evidence="3">DUF1641 domain-containing protein</fullName>
    </recommendedName>
</protein>
<keyword evidence="2" id="KW-1185">Reference proteome</keyword>
<gene>
    <name evidence="1" type="ORF">N783_17970</name>
</gene>
<dbReference type="InterPro" id="IPR012440">
    <property type="entry name" value="DUF1641"/>
</dbReference>